<keyword evidence="5 10" id="KW-0547">Nucleotide-binding</keyword>
<evidence type="ECO:0000256" key="10">
    <source>
        <dbReference type="HAMAP-Rule" id="MF_00255"/>
    </source>
</evidence>
<dbReference type="AlphaFoldDB" id="A0A096CS05"/>
<comment type="subunit">
    <text evidence="10">Tetramer of two alpha and two beta subunits.</text>
</comment>
<evidence type="ECO:0000256" key="2">
    <source>
        <dbReference type="ARBA" id="ARBA00008226"/>
    </source>
</evidence>
<evidence type="ECO:0000259" key="11">
    <source>
        <dbReference type="Pfam" id="PF05746"/>
    </source>
</evidence>
<sequence>MAKDFLFEIGCEEIPAGFMNQVLAQLKELAVQQLRDHHLSFESIATKGTPRRLALQIFGLDEKSADMHEEHKGPSVAIAYDKDHQPTKAAMGFARGKGIDVSKLVEKDGYIYAVTMTQGVKAETILKDILPELIHGLSFPKSMHWGNLDDKFVRPVRWLVALLDDTVIPVEFATIQSGNVSRGHRFLSNGDFTIPDAESYEKACEENFVMVDQDKRRSLIKKQLFDLADEKNAHIVWDDELLEEINYLVEWPTALCGEFDESYLELPDAAIVTPMKDHQRYFPLMTKEGKLLPMFLTVRNGSDHSLETVQHGNERVLRARLDDAKFFFKEDRKTALADRSEGLTRIVFQEGLGNLSDKTKRLLELGAVLGEAVNLEESELVILERAIQLAKTDLTTGMVTEFTELQGVMGKEYALLDGESPEVAEAIYEQYLPRFAGDVLPTTSAGKVLSIIDKIDNIVATFSRGLIPTGSQDPYALRRQTIGILNILMDSEWNVSLVPIFTKAMELLQVPEEERRELMKQVTTFFTLRLKHIFLDRQLPHTVIELILSNDSTTVADAEGLAQAIMNNRIDEQEELVQAFTRMYNLVKDISYSGVDESALQEQAEITLFKKALEAYNLSQSAWEQEAYAKVVAVPATLIDSINEFFEAVMVMDKDEAIKNNRLQLLRLAYESMAIIGDISALK</sequence>
<dbReference type="InterPro" id="IPR006194">
    <property type="entry name" value="Gly-tRNA-synth_heterodimer"/>
</dbReference>
<feature type="domain" description="DALR anticodon binding" evidence="11">
    <location>
        <begin position="579"/>
        <end position="671"/>
    </location>
</feature>
<dbReference type="GO" id="GO:0005829">
    <property type="term" value="C:cytosol"/>
    <property type="evidence" value="ECO:0007669"/>
    <property type="project" value="TreeGrafter"/>
</dbReference>
<evidence type="ECO:0000313" key="13">
    <source>
        <dbReference type="Proteomes" id="UP000029628"/>
    </source>
</evidence>
<dbReference type="GO" id="GO:0004820">
    <property type="term" value="F:glycine-tRNA ligase activity"/>
    <property type="evidence" value="ECO:0007669"/>
    <property type="project" value="UniProtKB-UniRule"/>
</dbReference>
<reference evidence="12 13" key="1">
    <citation type="submission" date="2014-07" db="EMBL/GenBank/DDBJ databases">
        <authorList>
            <person name="McCorrison J."/>
            <person name="Sanka R."/>
            <person name="Torralba M."/>
            <person name="Gillis M."/>
            <person name="Haft D.H."/>
            <person name="Methe B."/>
            <person name="Sutton G."/>
            <person name="Nelson K.E."/>
        </authorList>
    </citation>
    <scope>NUCLEOTIDE SEQUENCE [LARGE SCALE GENOMIC DNA]</scope>
    <source>
        <strain evidence="12 13">DNF00314</strain>
    </source>
</reference>
<keyword evidence="6 10" id="KW-0067">ATP-binding</keyword>
<comment type="similarity">
    <text evidence="2 10">Belongs to the class-II aminoacyl-tRNA synthetase family.</text>
</comment>
<keyword evidence="7 10" id="KW-0648">Protein biosynthesis</keyword>
<gene>
    <name evidence="10" type="primary">glyS</name>
    <name evidence="12" type="ORF">HMPREF0872_00575</name>
</gene>
<dbReference type="GO" id="GO:0006420">
    <property type="term" value="P:arginyl-tRNA aminoacylation"/>
    <property type="evidence" value="ECO:0007669"/>
    <property type="project" value="InterPro"/>
</dbReference>
<keyword evidence="3 10" id="KW-0963">Cytoplasm</keyword>
<dbReference type="InterPro" id="IPR015944">
    <property type="entry name" value="Gly-tRNA-synth_bsu"/>
</dbReference>
<dbReference type="NCBIfam" id="TIGR00211">
    <property type="entry name" value="glyS"/>
    <property type="match status" value="1"/>
</dbReference>
<keyword evidence="4 10" id="KW-0436">Ligase</keyword>
<evidence type="ECO:0000256" key="4">
    <source>
        <dbReference type="ARBA" id="ARBA00022598"/>
    </source>
</evidence>
<evidence type="ECO:0000256" key="8">
    <source>
        <dbReference type="ARBA" id="ARBA00023146"/>
    </source>
</evidence>
<dbReference type="GO" id="GO:0005524">
    <property type="term" value="F:ATP binding"/>
    <property type="evidence" value="ECO:0007669"/>
    <property type="project" value="UniProtKB-UniRule"/>
</dbReference>
<dbReference type="GO" id="GO:0006426">
    <property type="term" value="P:glycyl-tRNA aminoacylation"/>
    <property type="evidence" value="ECO:0007669"/>
    <property type="project" value="UniProtKB-UniRule"/>
</dbReference>
<evidence type="ECO:0000256" key="1">
    <source>
        <dbReference type="ARBA" id="ARBA00004496"/>
    </source>
</evidence>
<proteinExistence type="inferred from homology"/>
<keyword evidence="13" id="KW-1185">Reference proteome</keyword>
<accession>A0A096CS05</accession>
<dbReference type="EC" id="6.1.1.14" evidence="10"/>
<dbReference type="GO" id="GO:0004814">
    <property type="term" value="F:arginine-tRNA ligase activity"/>
    <property type="evidence" value="ECO:0007669"/>
    <property type="project" value="InterPro"/>
</dbReference>
<dbReference type="SUPFAM" id="SSF109604">
    <property type="entry name" value="HD-domain/PDEase-like"/>
    <property type="match status" value="1"/>
</dbReference>
<dbReference type="HAMAP" id="MF_00255">
    <property type="entry name" value="Gly_tRNA_synth_beta"/>
    <property type="match status" value="1"/>
</dbReference>
<dbReference type="InterPro" id="IPR008909">
    <property type="entry name" value="DALR_anticod-bd"/>
</dbReference>
<dbReference type="PRINTS" id="PR01045">
    <property type="entry name" value="TRNASYNTHGB"/>
</dbReference>
<dbReference type="eggNOG" id="COG0751">
    <property type="taxonomic scope" value="Bacteria"/>
</dbReference>
<dbReference type="Pfam" id="PF02092">
    <property type="entry name" value="tRNA_synt_2f"/>
    <property type="match status" value="1"/>
</dbReference>
<evidence type="ECO:0000256" key="9">
    <source>
        <dbReference type="ARBA" id="ARBA00047937"/>
    </source>
</evidence>
<evidence type="ECO:0000313" key="12">
    <source>
        <dbReference type="EMBL" id="KGF48129.1"/>
    </source>
</evidence>
<evidence type="ECO:0000256" key="6">
    <source>
        <dbReference type="ARBA" id="ARBA00022840"/>
    </source>
</evidence>
<comment type="catalytic activity">
    <reaction evidence="9 10">
        <text>tRNA(Gly) + glycine + ATP = glycyl-tRNA(Gly) + AMP + diphosphate</text>
        <dbReference type="Rhea" id="RHEA:16013"/>
        <dbReference type="Rhea" id="RHEA-COMP:9664"/>
        <dbReference type="Rhea" id="RHEA-COMP:9683"/>
        <dbReference type="ChEBI" id="CHEBI:30616"/>
        <dbReference type="ChEBI" id="CHEBI:33019"/>
        <dbReference type="ChEBI" id="CHEBI:57305"/>
        <dbReference type="ChEBI" id="CHEBI:78442"/>
        <dbReference type="ChEBI" id="CHEBI:78522"/>
        <dbReference type="ChEBI" id="CHEBI:456215"/>
        <dbReference type="EC" id="6.1.1.14"/>
    </reaction>
</comment>
<dbReference type="Pfam" id="PF05746">
    <property type="entry name" value="DALR_1"/>
    <property type="match status" value="1"/>
</dbReference>
<dbReference type="PROSITE" id="PS50861">
    <property type="entry name" value="AA_TRNA_LIGASE_II_GLYAB"/>
    <property type="match status" value="1"/>
</dbReference>
<protein>
    <recommendedName>
        <fullName evidence="10">Glycine--tRNA ligase beta subunit</fullName>
        <ecNumber evidence="10">6.1.1.14</ecNumber>
    </recommendedName>
    <alternativeName>
        <fullName evidence="10">Glycyl-tRNA synthetase beta subunit</fullName>
        <shortName evidence="10">GlyRS</shortName>
    </alternativeName>
</protein>
<dbReference type="RefSeq" id="WP_038151027.1">
    <property type="nucleotide sequence ID" value="NZ_JRNT01000005.1"/>
</dbReference>
<evidence type="ECO:0000256" key="5">
    <source>
        <dbReference type="ARBA" id="ARBA00022741"/>
    </source>
</evidence>
<keyword evidence="8 10" id="KW-0030">Aminoacyl-tRNA synthetase</keyword>
<evidence type="ECO:0000256" key="7">
    <source>
        <dbReference type="ARBA" id="ARBA00022917"/>
    </source>
</evidence>
<name>A0A096CS05_9FIRM</name>
<dbReference type="Proteomes" id="UP000029628">
    <property type="component" value="Unassembled WGS sequence"/>
</dbReference>
<comment type="caution">
    <text evidence="12">The sequence shown here is derived from an EMBL/GenBank/DDBJ whole genome shotgun (WGS) entry which is preliminary data.</text>
</comment>
<evidence type="ECO:0000256" key="3">
    <source>
        <dbReference type="ARBA" id="ARBA00022490"/>
    </source>
</evidence>
<dbReference type="PANTHER" id="PTHR30075">
    <property type="entry name" value="GLYCYL-TRNA SYNTHETASE"/>
    <property type="match status" value="1"/>
</dbReference>
<organism evidence="12 13">
    <name type="scientific">Veillonella montpellierensis DNF00314</name>
    <dbReference type="NCBI Taxonomy" id="1401067"/>
    <lineage>
        <taxon>Bacteria</taxon>
        <taxon>Bacillati</taxon>
        <taxon>Bacillota</taxon>
        <taxon>Negativicutes</taxon>
        <taxon>Veillonellales</taxon>
        <taxon>Veillonellaceae</taxon>
        <taxon>Veillonella</taxon>
    </lineage>
</organism>
<dbReference type="EMBL" id="JRNT01000005">
    <property type="protein sequence ID" value="KGF48129.1"/>
    <property type="molecule type" value="Genomic_DNA"/>
</dbReference>
<dbReference type="PANTHER" id="PTHR30075:SF2">
    <property type="entry name" value="GLYCINE--TRNA LIGASE, CHLOROPLASTIC_MITOCHONDRIAL 2"/>
    <property type="match status" value="1"/>
</dbReference>
<comment type="subcellular location">
    <subcellularLocation>
        <location evidence="1 10">Cytoplasm</location>
    </subcellularLocation>
</comment>